<protein>
    <submittedName>
        <fullName evidence="2">Uncharacterized protein</fullName>
    </submittedName>
</protein>
<dbReference type="Proteomes" id="UP000027138">
    <property type="component" value="Unassembled WGS sequence"/>
</dbReference>
<organism evidence="2 3">
    <name type="scientific">Jatropha curcas</name>
    <name type="common">Barbados nut</name>
    <dbReference type="NCBI Taxonomy" id="180498"/>
    <lineage>
        <taxon>Eukaryota</taxon>
        <taxon>Viridiplantae</taxon>
        <taxon>Streptophyta</taxon>
        <taxon>Embryophyta</taxon>
        <taxon>Tracheophyta</taxon>
        <taxon>Spermatophyta</taxon>
        <taxon>Magnoliopsida</taxon>
        <taxon>eudicotyledons</taxon>
        <taxon>Gunneridae</taxon>
        <taxon>Pentapetalae</taxon>
        <taxon>rosids</taxon>
        <taxon>fabids</taxon>
        <taxon>Malpighiales</taxon>
        <taxon>Euphorbiaceae</taxon>
        <taxon>Crotonoideae</taxon>
        <taxon>Jatropheae</taxon>
        <taxon>Jatropha</taxon>
    </lineage>
</organism>
<dbReference type="AlphaFoldDB" id="A0A067LF55"/>
<accession>A0A067LF55</accession>
<proteinExistence type="predicted"/>
<name>A0A067LF55_JATCU</name>
<reference evidence="2 3" key="1">
    <citation type="journal article" date="2014" name="PLoS ONE">
        <title>Global Analysis of Gene Expression Profiles in Physic Nut (Jatropha curcas L.) Seedlings Exposed to Salt Stress.</title>
        <authorList>
            <person name="Zhang L."/>
            <person name="Zhang C."/>
            <person name="Wu P."/>
            <person name="Chen Y."/>
            <person name="Li M."/>
            <person name="Jiang H."/>
            <person name="Wu G."/>
        </authorList>
    </citation>
    <scope>NUCLEOTIDE SEQUENCE [LARGE SCALE GENOMIC DNA]</scope>
    <source>
        <strain evidence="3">cv. GZQX0401</strain>
        <tissue evidence="2">Young leaves</tissue>
    </source>
</reference>
<dbReference type="EMBL" id="KK914280">
    <property type="protein sequence ID" value="KDP43145.1"/>
    <property type="molecule type" value="Genomic_DNA"/>
</dbReference>
<evidence type="ECO:0000256" key="1">
    <source>
        <dbReference type="SAM" id="MobiDB-lite"/>
    </source>
</evidence>
<evidence type="ECO:0000313" key="3">
    <source>
        <dbReference type="Proteomes" id="UP000027138"/>
    </source>
</evidence>
<gene>
    <name evidence="2" type="ORF">JCGZ_26678</name>
</gene>
<sequence length="92" mass="10122">MPPWPPELTGPRSPTHHHQSTAPPSPSTFLKNAAAPQLSAVDPSHRSRSTSRLSPFATPAAKHRRDVVLPWIDNDDGSGYRRSIWPNGPLTR</sequence>
<evidence type="ECO:0000313" key="2">
    <source>
        <dbReference type="EMBL" id="KDP43145.1"/>
    </source>
</evidence>
<keyword evidence="3" id="KW-1185">Reference proteome</keyword>
<feature type="region of interest" description="Disordered" evidence="1">
    <location>
        <begin position="1"/>
        <end position="92"/>
    </location>
</feature>